<dbReference type="InterPro" id="IPR010923">
    <property type="entry name" value="T(6)A37_SUA5"/>
</dbReference>
<feature type="binding site" evidence="14">
    <location>
        <position position="177"/>
    </location>
    <ligand>
        <name>L-threonine</name>
        <dbReference type="ChEBI" id="CHEBI:57926"/>
    </ligand>
</feature>
<dbReference type="PANTHER" id="PTHR17490">
    <property type="entry name" value="SUA5"/>
    <property type="match status" value="1"/>
</dbReference>
<keyword evidence="7 13" id="KW-0819">tRNA processing</keyword>
<feature type="binding site" evidence="14">
    <location>
        <position position="114"/>
    </location>
    <ligand>
        <name>ATP</name>
        <dbReference type="ChEBI" id="CHEBI:30616"/>
    </ligand>
</feature>
<feature type="domain" description="YrdC-like" evidence="15">
    <location>
        <begin position="9"/>
        <end position="195"/>
    </location>
</feature>
<evidence type="ECO:0000256" key="6">
    <source>
        <dbReference type="ARBA" id="ARBA00022679"/>
    </source>
</evidence>
<feature type="binding site" evidence="14">
    <location>
        <position position="54"/>
    </location>
    <ligand>
        <name>ATP</name>
        <dbReference type="ChEBI" id="CHEBI:30616"/>
    </ligand>
</feature>
<comment type="function">
    <text evidence="13">Required for the formation of a threonylcarbamoyl group on adenosine at position 37 (t(6)A37) in tRNAs that read codons beginning with adenine.</text>
</comment>
<dbReference type="EMBL" id="QPJM01000001">
    <property type="protein sequence ID" value="RCW87973.1"/>
    <property type="molecule type" value="Genomic_DNA"/>
</dbReference>
<evidence type="ECO:0000256" key="10">
    <source>
        <dbReference type="ARBA" id="ARBA00022840"/>
    </source>
</evidence>
<comment type="similarity">
    <text evidence="2 13">Belongs to the SUA5 family.</text>
</comment>
<proteinExistence type="inferred from homology"/>
<evidence type="ECO:0000256" key="12">
    <source>
        <dbReference type="ARBA" id="ARBA00048366"/>
    </source>
</evidence>
<dbReference type="OrthoDB" id="9814580at2"/>
<accession>A0A368Z6D0</accession>
<keyword evidence="5 13" id="KW-0963">Cytoplasm</keyword>
<evidence type="ECO:0000256" key="13">
    <source>
        <dbReference type="PIRNR" id="PIRNR004930"/>
    </source>
</evidence>
<dbReference type="GO" id="GO:0008033">
    <property type="term" value="P:tRNA processing"/>
    <property type="evidence" value="ECO:0007669"/>
    <property type="project" value="UniProtKB-KW"/>
</dbReference>
<dbReference type="GO" id="GO:0005737">
    <property type="term" value="C:cytoplasm"/>
    <property type="evidence" value="ECO:0007669"/>
    <property type="project" value="UniProtKB-SubCell"/>
</dbReference>
<dbReference type="NCBIfam" id="TIGR00057">
    <property type="entry name" value="L-threonylcarbamoyladenylate synthase"/>
    <property type="match status" value="1"/>
</dbReference>
<comment type="catalytic activity">
    <reaction evidence="12 13">
        <text>L-threonine + hydrogencarbonate + ATP = L-threonylcarbamoyladenylate + diphosphate + H2O</text>
        <dbReference type="Rhea" id="RHEA:36407"/>
        <dbReference type="ChEBI" id="CHEBI:15377"/>
        <dbReference type="ChEBI" id="CHEBI:17544"/>
        <dbReference type="ChEBI" id="CHEBI:30616"/>
        <dbReference type="ChEBI" id="CHEBI:33019"/>
        <dbReference type="ChEBI" id="CHEBI:57926"/>
        <dbReference type="ChEBI" id="CHEBI:73682"/>
        <dbReference type="EC" id="2.7.7.87"/>
    </reaction>
</comment>
<dbReference type="GO" id="GO:0000049">
    <property type="term" value="F:tRNA binding"/>
    <property type="evidence" value="ECO:0007669"/>
    <property type="project" value="TreeGrafter"/>
</dbReference>
<evidence type="ECO:0000256" key="7">
    <source>
        <dbReference type="ARBA" id="ARBA00022694"/>
    </source>
</evidence>
<dbReference type="InterPro" id="IPR006070">
    <property type="entry name" value="Sua5-like_dom"/>
</dbReference>
<dbReference type="RefSeq" id="WP_114428494.1">
    <property type="nucleotide sequence ID" value="NZ_QPJM01000001.1"/>
</dbReference>
<evidence type="ECO:0000259" key="15">
    <source>
        <dbReference type="PROSITE" id="PS51163"/>
    </source>
</evidence>
<dbReference type="Pfam" id="PF03481">
    <property type="entry name" value="Sua5_C"/>
    <property type="match status" value="1"/>
</dbReference>
<feature type="binding site" evidence="14">
    <location>
        <position position="118"/>
    </location>
    <ligand>
        <name>ATP</name>
        <dbReference type="ChEBI" id="CHEBI:30616"/>
    </ligand>
</feature>
<feature type="binding site" evidence="14">
    <location>
        <position position="147"/>
    </location>
    <ligand>
        <name>ATP</name>
        <dbReference type="ChEBI" id="CHEBI:30616"/>
    </ligand>
</feature>
<dbReference type="GO" id="GO:0003725">
    <property type="term" value="F:double-stranded RNA binding"/>
    <property type="evidence" value="ECO:0007669"/>
    <property type="project" value="UniProtKB-UniRule"/>
</dbReference>
<dbReference type="InterPro" id="IPR017945">
    <property type="entry name" value="DHBP_synth_RibB-like_a/b_dom"/>
</dbReference>
<keyword evidence="9 13" id="KW-0547">Nucleotide-binding</keyword>
<dbReference type="InterPro" id="IPR005145">
    <property type="entry name" value="Sua5_C"/>
</dbReference>
<dbReference type="EC" id="2.7.7.87" evidence="3 13"/>
<feature type="binding site" evidence="14">
    <location>
        <position position="31"/>
    </location>
    <ligand>
        <name>L-threonine</name>
        <dbReference type="ChEBI" id="CHEBI:57926"/>
    </ligand>
</feature>
<keyword evidence="8 13" id="KW-0548">Nucleotidyltransferase</keyword>
<evidence type="ECO:0000313" key="17">
    <source>
        <dbReference type="Proteomes" id="UP000253324"/>
    </source>
</evidence>
<comment type="caution">
    <text evidence="16">The sequence shown here is derived from an EMBL/GenBank/DDBJ whole genome shotgun (WGS) entry which is preliminary data.</text>
</comment>
<evidence type="ECO:0000256" key="14">
    <source>
        <dbReference type="PIRSR" id="PIRSR004930-1"/>
    </source>
</evidence>
<organism evidence="16 17">
    <name type="scientific">Phyllobacterium bourgognense</name>
    <dbReference type="NCBI Taxonomy" id="314236"/>
    <lineage>
        <taxon>Bacteria</taxon>
        <taxon>Pseudomonadati</taxon>
        <taxon>Pseudomonadota</taxon>
        <taxon>Alphaproteobacteria</taxon>
        <taxon>Hyphomicrobiales</taxon>
        <taxon>Phyllobacteriaceae</taxon>
        <taxon>Phyllobacterium</taxon>
    </lineage>
</organism>
<dbReference type="Proteomes" id="UP000253324">
    <property type="component" value="Unassembled WGS sequence"/>
</dbReference>
<feature type="binding site" evidence="14">
    <location>
        <position position="137"/>
    </location>
    <ligand>
        <name>L-threonine</name>
        <dbReference type="ChEBI" id="CHEBI:57926"/>
    </ligand>
</feature>
<evidence type="ECO:0000256" key="5">
    <source>
        <dbReference type="ARBA" id="ARBA00022490"/>
    </source>
</evidence>
<dbReference type="GO" id="GO:0061710">
    <property type="term" value="F:L-threonylcarbamoyladenylate synthase"/>
    <property type="evidence" value="ECO:0007669"/>
    <property type="project" value="UniProtKB-EC"/>
</dbReference>
<keyword evidence="6 13" id="KW-0808">Transferase</keyword>
<evidence type="ECO:0000256" key="9">
    <source>
        <dbReference type="ARBA" id="ARBA00022741"/>
    </source>
</evidence>
<feature type="binding site" evidence="14">
    <location>
        <position position="191"/>
    </location>
    <ligand>
        <name>ATP</name>
        <dbReference type="ChEBI" id="CHEBI:30616"/>
    </ligand>
</feature>
<dbReference type="PANTHER" id="PTHR17490:SF16">
    <property type="entry name" value="THREONYLCARBAMOYL-AMP SYNTHASE"/>
    <property type="match status" value="1"/>
</dbReference>
<evidence type="ECO:0000256" key="1">
    <source>
        <dbReference type="ARBA" id="ARBA00004496"/>
    </source>
</evidence>
<feature type="binding site" evidence="14">
    <location>
        <position position="63"/>
    </location>
    <ligand>
        <name>ATP</name>
        <dbReference type="ChEBI" id="CHEBI:30616"/>
    </ligand>
</feature>
<dbReference type="AlphaFoldDB" id="A0A368Z6D0"/>
<name>A0A368Z6D0_9HYPH</name>
<feature type="binding site" evidence="14">
    <location>
        <position position="227"/>
    </location>
    <ligand>
        <name>ATP</name>
        <dbReference type="ChEBI" id="CHEBI:30616"/>
    </ligand>
</feature>
<dbReference type="GO" id="GO:0006450">
    <property type="term" value="P:regulation of translational fidelity"/>
    <property type="evidence" value="ECO:0007669"/>
    <property type="project" value="TreeGrafter"/>
</dbReference>
<sequence>MALILAADEPAIETAASTLAEGKLVAIPTETVYGLAADATNGDAVARIFEAKGRPHFNPLICHVSDIAMAERYALIDPLSRRLIDAFWPGPLTLVVPLKPDAGIHPLVAAGLDTIALRMPRGIARKIIAALDRPLAAPSANTSGKISGTNAEAVADDLGQKIALILDAGPSEVGLESTIVKVQGDAILLLRPGGLAAEDIEAVIGHRLERLDQRAAIQAPGMMTSHYAPSASVRLNVHEVREGECLLAFGPLRARHAQLAAASLNLSETGNLREAAANLFDFMKRLDSCGGTVIAVEPIPFNGLGEAINDRLVRAAAPRSLSTDEMEQIK</sequence>
<dbReference type="GO" id="GO:0005524">
    <property type="term" value="F:ATP binding"/>
    <property type="evidence" value="ECO:0007669"/>
    <property type="project" value="UniProtKB-UniRule"/>
</dbReference>
<evidence type="ECO:0000256" key="11">
    <source>
        <dbReference type="ARBA" id="ARBA00029774"/>
    </source>
</evidence>
<dbReference type="PIRSF" id="PIRSF004930">
    <property type="entry name" value="Tln_factor_SUA5"/>
    <property type="match status" value="1"/>
</dbReference>
<evidence type="ECO:0000313" key="16">
    <source>
        <dbReference type="EMBL" id="RCW87973.1"/>
    </source>
</evidence>
<protein>
    <recommendedName>
        <fullName evidence="4 13">Threonylcarbamoyl-AMP synthase</fullName>
        <shortName evidence="13">TC-AMP synthase</shortName>
        <ecNumber evidence="3 13">2.7.7.87</ecNumber>
    </recommendedName>
    <alternativeName>
        <fullName evidence="11 13">L-threonylcarbamoyladenylate synthase</fullName>
    </alternativeName>
</protein>
<dbReference type="Gene3D" id="3.40.50.11030">
    <property type="entry name" value="Threonylcarbamoyl-AMP synthase, C-terminal domain"/>
    <property type="match status" value="1"/>
</dbReference>
<feature type="binding site" evidence="14">
    <location>
        <position position="139"/>
    </location>
    <ligand>
        <name>ATP</name>
        <dbReference type="ChEBI" id="CHEBI:30616"/>
    </ligand>
</feature>
<dbReference type="InterPro" id="IPR050156">
    <property type="entry name" value="TC-AMP_synthase_SUA5"/>
</dbReference>
<dbReference type="Pfam" id="PF01300">
    <property type="entry name" value="Sua5_yciO_yrdC"/>
    <property type="match status" value="1"/>
</dbReference>
<dbReference type="SUPFAM" id="SSF55821">
    <property type="entry name" value="YrdC/RibB"/>
    <property type="match status" value="1"/>
</dbReference>
<keyword evidence="17" id="KW-1185">Reference proteome</keyword>
<reference evidence="16 17" key="1">
    <citation type="submission" date="2018-07" db="EMBL/GenBank/DDBJ databases">
        <title>Genomic Encyclopedia of Type Strains, Phase III (KMG-III): the genomes of soil and plant-associated and newly described type strains.</title>
        <authorList>
            <person name="Whitman W."/>
        </authorList>
    </citation>
    <scope>NUCLEOTIDE SEQUENCE [LARGE SCALE GENOMIC DNA]</scope>
    <source>
        <strain evidence="16 17">31-25a</strain>
    </source>
</reference>
<evidence type="ECO:0000256" key="4">
    <source>
        <dbReference type="ARBA" id="ARBA00015492"/>
    </source>
</evidence>
<keyword evidence="10 13" id="KW-0067">ATP-binding</keyword>
<evidence type="ECO:0000256" key="8">
    <source>
        <dbReference type="ARBA" id="ARBA00022695"/>
    </source>
</evidence>
<dbReference type="InterPro" id="IPR038385">
    <property type="entry name" value="Sua5/YwlC_C"/>
</dbReference>
<evidence type="ECO:0000256" key="3">
    <source>
        <dbReference type="ARBA" id="ARBA00012584"/>
    </source>
</evidence>
<dbReference type="PROSITE" id="PS51163">
    <property type="entry name" value="YRDC"/>
    <property type="match status" value="1"/>
</dbReference>
<feature type="binding site" evidence="14">
    <location>
        <position position="58"/>
    </location>
    <ligand>
        <name>ATP</name>
        <dbReference type="ChEBI" id="CHEBI:30616"/>
    </ligand>
</feature>
<comment type="subcellular location">
    <subcellularLocation>
        <location evidence="1 13">Cytoplasm</location>
    </subcellularLocation>
</comment>
<dbReference type="Gene3D" id="3.90.870.10">
    <property type="entry name" value="DHBP synthase"/>
    <property type="match status" value="1"/>
</dbReference>
<evidence type="ECO:0000256" key="2">
    <source>
        <dbReference type="ARBA" id="ARBA00007663"/>
    </source>
</evidence>
<gene>
    <name evidence="16" type="ORF">C7476_101742</name>
</gene>